<dbReference type="Gene3D" id="3.40.50.720">
    <property type="entry name" value="NAD(P)-binding Rossmann-like Domain"/>
    <property type="match status" value="1"/>
</dbReference>
<dbReference type="Pfam" id="PF00106">
    <property type="entry name" value="adh_short"/>
    <property type="match status" value="1"/>
</dbReference>
<evidence type="ECO:0000313" key="4">
    <source>
        <dbReference type="Proteomes" id="UP000070376"/>
    </source>
</evidence>
<dbReference type="Proteomes" id="UP000070376">
    <property type="component" value="Unassembled WGS sequence"/>
</dbReference>
<dbReference type="InterPro" id="IPR002347">
    <property type="entry name" value="SDR_fam"/>
</dbReference>
<evidence type="ECO:0000256" key="1">
    <source>
        <dbReference type="ARBA" id="ARBA00006484"/>
    </source>
</evidence>
<dbReference type="AlphaFoldDB" id="A0A133KAU7"/>
<evidence type="ECO:0000313" key="3">
    <source>
        <dbReference type="EMBL" id="KWZ76650.1"/>
    </source>
</evidence>
<dbReference type="EMBL" id="LRPN01000190">
    <property type="protein sequence ID" value="KWZ76650.1"/>
    <property type="molecule type" value="Genomic_DNA"/>
</dbReference>
<accession>A0A133KAU7</accession>
<dbReference type="RefSeq" id="WP_155641227.1">
    <property type="nucleotide sequence ID" value="NZ_KQ955929.1"/>
</dbReference>
<gene>
    <name evidence="3" type="ORF">HMPREF3213_03702</name>
</gene>
<dbReference type="GO" id="GO:0016491">
    <property type="term" value="F:oxidoreductase activity"/>
    <property type="evidence" value="ECO:0007669"/>
    <property type="project" value="UniProtKB-KW"/>
</dbReference>
<dbReference type="GO" id="GO:0016020">
    <property type="term" value="C:membrane"/>
    <property type="evidence" value="ECO:0007669"/>
    <property type="project" value="TreeGrafter"/>
</dbReference>
<keyword evidence="2" id="KW-0560">Oxidoreductase</keyword>
<dbReference type="InterPro" id="IPR036291">
    <property type="entry name" value="NAD(P)-bd_dom_sf"/>
</dbReference>
<reference evidence="4" key="1">
    <citation type="submission" date="2016-01" db="EMBL/GenBank/DDBJ databases">
        <authorList>
            <person name="Mitreva M."/>
            <person name="Pepin K.H."/>
            <person name="Mihindukulasuriya K.A."/>
            <person name="Fulton R."/>
            <person name="Fronick C."/>
            <person name="O'Laughlin M."/>
            <person name="Miner T."/>
            <person name="Herter B."/>
            <person name="Rosa B.A."/>
            <person name="Cordes M."/>
            <person name="Tomlinson C."/>
            <person name="Wollam A."/>
            <person name="Palsikar V.B."/>
            <person name="Mardis E.R."/>
            <person name="Wilson R.K."/>
        </authorList>
    </citation>
    <scope>NUCLEOTIDE SEQUENCE [LARGE SCALE GENOMIC DNA]</scope>
    <source>
        <strain evidence="4">GED7749B</strain>
    </source>
</reference>
<comment type="caution">
    <text evidence="3">The sequence shown here is derived from an EMBL/GenBank/DDBJ whole genome shotgun (WGS) entry which is preliminary data.</text>
</comment>
<organism evidence="3 4">
    <name type="scientific">Heyndrickxia coagulans</name>
    <name type="common">Weizmannia coagulans</name>
    <dbReference type="NCBI Taxonomy" id="1398"/>
    <lineage>
        <taxon>Bacteria</taxon>
        <taxon>Bacillati</taxon>
        <taxon>Bacillota</taxon>
        <taxon>Bacilli</taxon>
        <taxon>Bacillales</taxon>
        <taxon>Bacillaceae</taxon>
        <taxon>Heyndrickxia</taxon>
    </lineage>
</organism>
<dbReference type="SUPFAM" id="SSF51735">
    <property type="entry name" value="NAD(P)-binding Rossmann-fold domains"/>
    <property type="match status" value="1"/>
</dbReference>
<proteinExistence type="inferred from homology"/>
<dbReference type="PANTHER" id="PTHR44196">
    <property type="entry name" value="DEHYDROGENASE/REDUCTASE SDR FAMILY MEMBER 7B"/>
    <property type="match status" value="1"/>
</dbReference>
<dbReference type="PANTHER" id="PTHR44196:SF1">
    <property type="entry name" value="DEHYDROGENASE_REDUCTASE SDR FAMILY MEMBER 7B"/>
    <property type="match status" value="1"/>
</dbReference>
<feature type="non-terminal residue" evidence="3">
    <location>
        <position position="70"/>
    </location>
</feature>
<comment type="similarity">
    <text evidence="1">Belongs to the short-chain dehydrogenases/reductases (SDR) family.</text>
</comment>
<name>A0A133KAU7_HEYCO</name>
<protein>
    <submittedName>
        <fullName evidence="3">Uncharacterized protein</fullName>
    </submittedName>
</protein>
<evidence type="ECO:0000256" key="2">
    <source>
        <dbReference type="ARBA" id="ARBA00023002"/>
    </source>
</evidence>
<sequence length="70" mass="7340">MDASMEKPLSLKKLADQVIVITGASSGIGLATARMAAARGARLVLAARNEHALKILANEVNYPPLINLTV</sequence>